<dbReference type="Pfam" id="PF13602">
    <property type="entry name" value="ADH_zinc_N_2"/>
    <property type="match status" value="1"/>
</dbReference>
<keyword evidence="1" id="KW-0521">NADP</keyword>
<dbReference type="InterPro" id="IPR036291">
    <property type="entry name" value="NAD(P)-bd_dom_sf"/>
</dbReference>
<evidence type="ECO:0000256" key="3">
    <source>
        <dbReference type="SAM" id="MobiDB-lite"/>
    </source>
</evidence>
<dbReference type="PANTHER" id="PTHR48106">
    <property type="entry name" value="QUINONE OXIDOREDUCTASE PIG3-RELATED"/>
    <property type="match status" value="1"/>
</dbReference>
<dbReference type="SMART" id="SM00829">
    <property type="entry name" value="PKS_ER"/>
    <property type="match status" value="1"/>
</dbReference>
<dbReference type="Proteomes" id="UP000324705">
    <property type="component" value="Chromosome 6B"/>
</dbReference>
<name>A0A9R0YWD6_TRITD</name>
<feature type="domain" description="Enoyl reductase (ER)" evidence="4">
    <location>
        <begin position="1"/>
        <end position="144"/>
    </location>
</feature>
<gene>
    <name evidence="5" type="ORF">TRITD_6Bv1G213520</name>
</gene>
<proteinExistence type="predicted"/>
<evidence type="ECO:0000256" key="2">
    <source>
        <dbReference type="ARBA" id="ARBA00023002"/>
    </source>
</evidence>
<keyword evidence="2" id="KW-0560">Oxidoreductase</keyword>
<dbReference type="Gene3D" id="3.90.180.10">
    <property type="entry name" value="Medium-chain alcohol dehydrogenases, catalytic domain"/>
    <property type="match status" value="2"/>
</dbReference>
<keyword evidence="6" id="KW-1185">Reference proteome</keyword>
<sequence length="146" mass="15318">MRAVAIASPGGPEVLEEREVEDPPPPGDGEIHGGSSGIGTFAIQIAKHLGIKVFVTAGVDVILDNVGGPYLQRNLDSLAVDVAGLRSRSLANKAQIVSEVERNVWPAVASGKVKPVVYRTLPLSEAAEAHKLMESSSHIGKILLIP</sequence>
<dbReference type="SUPFAM" id="SSF51735">
    <property type="entry name" value="NAD(P)-binding Rossmann-fold domains"/>
    <property type="match status" value="1"/>
</dbReference>
<dbReference type="InterPro" id="IPR020843">
    <property type="entry name" value="ER"/>
</dbReference>
<feature type="region of interest" description="Disordered" evidence="3">
    <location>
        <begin position="1"/>
        <end position="33"/>
    </location>
</feature>
<accession>A0A9R0YWD6</accession>
<reference evidence="5 6" key="1">
    <citation type="submission" date="2017-09" db="EMBL/GenBank/DDBJ databases">
        <authorList>
            <consortium name="International Durum Wheat Genome Sequencing Consortium (IDWGSC)"/>
            <person name="Milanesi L."/>
        </authorList>
    </citation>
    <scope>NUCLEOTIDE SEQUENCE [LARGE SCALE GENOMIC DNA]</scope>
    <source>
        <strain evidence="6">cv. Svevo</strain>
    </source>
</reference>
<dbReference type="GO" id="GO:0016651">
    <property type="term" value="F:oxidoreductase activity, acting on NAD(P)H"/>
    <property type="evidence" value="ECO:0007669"/>
    <property type="project" value="TreeGrafter"/>
</dbReference>
<dbReference type="AlphaFoldDB" id="A0A9R0YWD6"/>
<dbReference type="EMBL" id="LT934122">
    <property type="protein sequence ID" value="VAI62600.1"/>
    <property type="molecule type" value="Genomic_DNA"/>
</dbReference>
<evidence type="ECO:0000313" key="6">
    <source>
        <dbReference type="Proteomes" id="UP000324705"/>
    </source>
</evidence>
<dbReference type="Gramene" id="TRITD6Bv1G213520.2">
    <property type="protein sequence ID" value="TRITD6Bv1G213520.2"/>
    <property type="gene ID" value="TRITD6Bv1G213520"/>
</dbReference>
<organism evidence="5 6">
    <name type="scientific">Triticum turgidum subsp. durum</name>
    <name type="common">Durum wheat</name>
    <name type="synonym">Triticum durum</name>
    <dbReference type="NCBI Taxonomy" id="4567"/>
    <lineage>
        <taxon>Eukaryota</taxon>
        <taxon>Viridiplantae</taxon>
        <taxon>Streptophyta</taxon>
        <taxon>Embryophyta</taxon>
        <taxon>Tracheophyta</taxon>
        <taxon>Spermatophyta</taxon>
        <taxon>Magnoliopsida</taxon>
        <taxon>Liliopsida</taxon>
        <taxon>Poales</taxon>
        <taxon>Poaceae</taxon>
        <taxon>BOP clade</taxon>
        <taxon>Pooideae</taxon>
        <taxon>Triticodae</taxon>
        <taxon>Triticeae</taxon>
        <taxon>Triticinae</taxon>
        <taxon>Triticum</taxon>
    </lineage>
</organism>
<evidence type="ECO:0000259" key="4">
    <source>
        <dbReference type="SMART" id="SM00829"/>
    </source>
</evidence>
<protein>
    <recommendedName>
        <fullName evidence="4">Enoyl reductase (ER) domain-containing protein</fullName>
    </recommendedName>
</protein>
<evidence type="ECO:0000313" key="5">
    <source>
        <dbReference type="EMBL" id="VAI62600.1"/>
    </source>
</evidence>
<dbReference type="PANTHER" id="PTHR48106:SF10">
    <property type="entry name" value="ENOYL REDUCTASE (ER) DOMAIN-CONTAINING PROTEIN"/>
    <property type="match status" value="1"/>
</dbReference>
<evidence type="ECO:0000256" key="1">
    <source>
        <dbReference type="ARBA" id="ARBA00022857"/>
    </source>
</evidence>
<dbReference type="GO" id="GO:0070402">
    <property type="term" value="F:NADPH binding"/>
    <property type="evidence" value="ECO:0007669"/>
    <property type="project" value="TreeGrafter"/>
</dbReference>